<name>Q31DU0_HYDCU</name>
<reference evidence="2" key="1">
    <citation type="submission" date="2006-07" db="EMBL/GenBank/DDBJ databases">
        <title>Complete sequence of Thiomicrospira crunogena XCL-2.</title>
        <authorList>
            <consortium name="US DOE Joint Genome Institute"/>
            <person name="Copeland A."/>
            <person name="Lucas S."/>
            <person name="Lapidus A."/>
            <person name="Barry K."/>
            <person name="Detter J.C."/>
            <person name="Glavina del Rio T."/>
            <person name="Hammon N."/>
            <person name="Israni S."/>
            <person name="Dalin E."/>
            <person name="Tice H."/>
            <person name="Pitluck S."/>
            <person name="Chain P."/>
            <person name="Malfatti S."/>
            <person name="Shin M."/>
            <person name="Vergez L."/>
            <person name="Schmutz J."/>
            <person name="Larimer F."/>
            <person name="Land M."/>
            <person name="Hauser L."/>
            <person name="Kyrpides N."/>
            <person name="Lykidis A."/>
            <person name="Scott K.M."/>
            <person name="Sievert S."/>
            <person name="Kerfeld C."/>
            <person name="Freyermuth S."/>
            <person name="Dobrinski K."/>
            <person name="Boller A."/>
            <person name="Fitzpatrick K."/>
            <person name="Thoma P."/>
            <person name="Moore J."/>
            <person name="Richardson P."/>
        </authorList>
    </citation>
    <scope>NUCLEOTIDE SEQUENCE</scope>
    <source>
        <strain evidence="2">XCL-2</strain>
    </source>
</reference>
<dbReference type="KEGG" id="tcx:Tcr_2094"/>
<evidence type="ECO:0000313" key="1">
    <source>
        <dbReference type="EMBL" id="ABB42664.1"/>
    </source>
</evidence>
<dbReference type="AlphaFoldDB" id="Q31DU0"/>
<sequence>MTNFSDCTPDFDLYIIGYQYDPEKEMQPIDIAVMYKKFELSFGFCVAERTSNRLGNKIYEQIEEQVKNNKYDKKWLDESKIEGLAE</sequence>
<organism evidence="2">
    <name type="scientific">Hydrogenovibrio crunogenus (strain DSM 25203 / XCL-2)</name>
    <name type="common">Thiomicrospira crunogena</name>
    <dbReference type="NCBI Taxonomy" id="317025"/>
    <lineage>
        <taxon>Bacteria</taxon>
        <taxon>Pseudomonadati</taxon>
        <taxon>Pseudomonadota</taxon>
        <taxon>Gammaproteobacteria</taxon>
        <taxon>Thiotrichales</taxon>
        <taxon>Piscirickettsiaceae</taxon>
        <taxon>Hydrogenovibrio</taxon>
    </lineage>
</organism>
<dbReference type="KEGG" id="tcx:Tcr_2074"/>
<accession>Q31DU0</accession>
<dbReference type="EMBL" id="CP000109">
    <property type="protein sequence ID" value="ABB42664.1"/>
    <property type="molecule type" value="Genomic_DNA"/>
</dbReference>
<dbReference type="STRING" id="317025.Tcr_2074"/>
<evidence type="ECO:0000313" key="2">
    <source>
        <dbReference type="EMBL" id="ABB42683.1"/>
    </source>
</evidence>
<protein>
    <submittedName>
        <fullName evidence="2">Uncharacterized protein</fullName>
    </submittedName>
</protein>
<dbReference type="EMBL" id="CP000109">
    <property type="protein sequence ID" value="ABB42683.1"/>
    <property type="molecule type" value="Genomic_DNA"/>
</dbReference>
<proteinExistence type="predicted"/>
<dbReference type="HOGENOM" id="CLU_2496892_0_0_6"/>
<gene>
    <name evidence="1" type="ordered locus">Tcr_2074</name>
    <name evidence="2" type="ordered locus">Tcr_2094</name>
</gene>